<organism evidence="3 4">
    <name type="scientific">Pandoraea iniqua</name>
    <dbReference type="NCBI Taxonomy" id="2508288"/>
    <lineage>
        <taxon>Bacteria</taxon>
        <taxon>Pseudomonadati</taxon>
        <taxon>Pseudomonadota</taxon>
        <taxon>Betaproteobacteria</taxon>
        <taxon>Burkholderiales</taxon>
        <taxon>Burkholderiaceae</taxon>
        <taxon>Pandoraea</taxon>
    </lineage>
</organism>
<dbReference type="Proteomes" id="UP000333828">
    <property type="component" value="Unassembled WGS sequence"/>
</dbReference>
<evidence type="ECO:0000256" key="2">
    <source>
        <dbReference type="SAM" id="MobiDB-lite"/>
    </source>
</evidence>
<proteinExistence type="predicted"/>
<evidence type="ECO:0000313" key="4">
    <source>
        <dbReference type="Proteomes" id="UP000333828"/>
    </source>
</evidence>
<evidence type="ECO:0000313" key="3">
    <source>
        <dbReference type="EMBL" id="VVE00489.1"/>
    </source>
</evidence>
<feature type="coiled-coil region" evidence="1">
    <location>
        <begin position="674"/>
        <end position="714"/>
    </location>
</feature>
<dbReference type="EMBL" id="CABPSI010000002">
    <property type="protein sequence ID" value="VVE00489.1"/>
    <property type="molecule type" value="Genomic_DNA"/>
</dbReference>
<name>A0A5E4UN29_9BURK</name>
<feature type="region of interest" description="Disordered" evidence="2">
    <location>
        <begin position="609"/>
        <end position="628"/>
    </location>
</feature>
<keyword evidence="4" id="KW-1185">Reference proteome</keyword>
<accession>A0A5E4UN29</accession>
<evidence type="ECO:0008006" key="5">
    <source>
        <dbReference type="Google" id="ProtNLM"/>
    </source>
</evidence>
<dbReference type="RefSeq" id="WP_150683963.1">
    <property type="nucleotide sequence ID" value="NZ_CABPSI010000002.1"/>
</dbReference>
<reference evidence="3 4" key="1">
    <citation type="submission" date="2019-08" db="EMBL/GenBank/DDBJ databases">
        <authorList>
            <person name="Peeters C."/>
        </authorList>
    </citation>
    <scope>NUCLEOTIDE SEQUENCE [LARGE SCALE GENOMIC DNA]</scope>
    <source>
        <strain evidence="3 4">LMG 31115</strain>
    </source>
</reference>
<dbReference type="AlphaFoldDB" id="A0A5E4UN29"/>
<protein>
    <recommendedName>
        <fullName evidence="5">Portal protein</fullName>
    </recommendedName>
</protein>
<sequence>MADLDTTAINTVDTPKDFGRGPQAEYRRWAVEISMAKKRMKPWREKSKKLWDLFHGVSVSRKKNSYNMLFLVTDTLSPLIYNTLPTPDVRRRFADNDPLGKAVSEIMNRSLTFNAETTGFDTEIRADELDMLITGRGVSRVRYIPDLVQVGDVEQTGIEDKETELDHEAQEGQQNEELAWETAPAEHVKWDKYLVGPGRSFKELPWFGFDHDFTREELIKRFGEEIGSRVELNGGPADLDTDKQRIADDETLSLFKTAKVWEIWDKDSRNVIWIADSGYMDGPLKVESDPLQLQQFFPVPNPLYAIEDSDTFEPTPLYDQYREQAEELDRICTRINKIVSGLKLRAIYDPSLGSQVAELFRGEDNDLIPADSSIKQLYEAGGIASAIWWAPIEKAAQVLSELRTQREGCKQIIYELTGIPDVMRGSTDPGETKGAQDLKVAFGTTRVSPRQRAMQRYIRDMMALQAEVICERFSLSTLREMTQIKLPTDAEIMPQRHQMMRAAIMAKLAGQNVPPLPPKPITWEDVKQAMGDDALRTFRVDIETDSTIAASQQEDIQDMSTAFAAVTGLIEKLWPMVQSGVLPFPAAKELLLATSRKFRMGTQLEDAIDQMQPPQPPQDGKAQAEAAKAQIPLQVEELRQQGKQREIEANLQADRERAQLDASVSMSEQHAQALQNQHQNELEAQRNLLEMQNEAALERMRAENSAELERFKAEMTGQFQLLIASMNNQRAVEVAEINAGATLTAAQIGAAHDGAQE</sequence>
<keyword evidence="1" id="KW-0175">Coiled coil</keyword>
<evidence type="ECO:0000256" key="1">
    <source>
        <dbReference type="SAM" id="Coils"/>
    </source>
</evidence>
<gene>
    <name evidence="3" type="ORF">PIN31115_02078</name>
</gene>